<keyword evidence="7" id="KW-1185">Reference proteome</keyword>
<evidence type="ECO:0000256" key="4">
    <source>
        <dbReference type="SAM" id="MobiDB-lite"/>
    </source>
</evidence>
<dbReference type="Proteomes" id="UP001172155">
    <property type="component" value="Unassembled WGS sequence"/>
</dbReference>
<keyword evidence="2 3" id="KW-0378">Hydrolase</keyword>
<organism evidence="6 7">
    <name type="scientific">Schizothecium vesticola</name>
    <dbReference type="NCBI Taxonomy" id="314040"/>
    <lineage>
        <taxon>Eukaryota</taxon>
        <taxon>Fungi</taxon>
        <taxon>Dikarya</taxon>
        <taxon>Ascomycota</taxon>
        <taxon>Pezizomycotina</taxon>
        <taxon>Sordariomycetes</taxon>
        <taxon>Sordariomycetidae</taxon>
        <taxon>Sordariales</taxon>
        <taxon>Schizotheciaceae</taxon>
        <taxon>Schizothecium</taxon>
    </lineage>
</organism>
<dbReference type="Gene3D" id="3.40.50.1820">
    <property type="entry name" value="alpha/beta hydrolase"/>
    <property type="match status" value="1"/>
</dbReference>
<sequence length="557" mass="59187">MSRFSAGVLAFAALAAGLPQSFGGGGGSSSGAPIVDLFSTVHRGALDANSTYYSFDNIPYAEPPVGLFRFRQPLPKLTINRTVNDGSVTKICPQANPAWFGISVPFMIETITGQPLPPPTGPPPGPPPPDPRVSEDCLYLDIKTPKGVFDASPKLKKLPVLVWIHGGGFAGGSKSDINPAGLISKGFENGKPGFVYIGINYRLGLFGFPPRGPFDFDVATNAGLLDQRFALNWIKDNIDKFGGDPDKVTVFGESAGASSIAAQLAAYGGNNGVAPFERAILQSPAIRPATDAAVYAEVWQKFKTAANVLSMAHARLLSTTQLQALNAQVAGSASFAHFNFGPNVDGFFFPDDLARSLARGKVDKTVEVIVGYNGWEGLLFTDPRVQDNTAFKALFQDLMPSTSAAKINQLATTVYPEDFSGAQPYTTQSQRLTLALGEGLVNCNAFATHLGYGNQTRAYLYDLFPAIHAADVGYSFYNTGAVDSFSGMPLDPTVAAFWQGWITDFAVSGSQAGSTATLLPKYTSAGKTLKVRTGGNVLGDDPARNARCRFWVDGLYA</sequence>
<evidence type="ECO:0000256" key="1">
    <source>
        <dbReference type="ARBA" id="ARBA00005964"/>
    </source>
</evidence>
<feature type="region of interest" description="Disordered" evidence="4">
    <location>
        <begin position="113"/>
        <end position="134"/>
    </location>
</feature>
<feature type="chain" id="PRO_5041487369" description="Carboxylic ester hydrolase" evidence="3">
    <location>
        <begin position="24"/>
        <end position="557"/>
    </location>
</feature>
<comment type="caution">
    <text evidence="6">The sequence shown here is derived from an EMBL/GenBank/DDBJ whole genome shotgun (WGS) entry which is preliminary data.</text>
</comment>
<dbReference type="InterPro" id="IPR002018">
    <property type="entry name" value="CarbesteraseB"/>
</dbReference>
<dbReference type="EC" id="3.1.1.-" evidence="3"/>
<dbReference type="InterPro" id="IPR029058">
    <property type="entry name" value="AB_hydrolase_fold"/>
</dbReference>
<dbReference type="GO" id="GO:0016787">
    <property type="term" value="F:hydrolase activity"/>
    <property type="evidence" value="ECO:0007669"/>
    <property type="project" value="UniProtKB-KW"/>
</dbReference>
<evidence type="ECO:0000313" key="6">
    <source>
        <dbReference type="EMBL" id="KAK0750069.1"/>
    </source>
</evidence>
<dbReference type="InterPro" id="IPR019826">
    <property type="entry name" value="Carboxylesterase_B_AS"/>
</dbReference>
<evidence type="ECO:0000256" key="3">
    <source>
        <dbReference type="RuleBase" id="RU361235"/>
    </source>
</evidence>
<protein>
    <recommendedName>
        <fullName evidence="3">Carboxylic ester hydrolase</fullName>
        <ecNumber evidence="3">3.1.1.-</ecNumber>
    </recommendedName>
</protein>
<dbReference type="AlphaFoldDB" id="A0AA40F2X4"/>
<name>A0AA40F2X4_9PEZI</name>
<gene>
    <name evidence="6" type="ORF">B0T18DRAFT_366076</name>
</gene>
<dbReference type="PROSITE" id="PS00122">
    <property type="entry name" value="CARBOXYLESTERASE_B_1"/>
    <property type="match status" value="1"/>
</dbReference>
<reference evidence="6" key="1">
    <citation type="submission" date="2023-06" db="EMBL/GenBank/DDBJ databases">
        <title>Genome-scale phylogeny and comparative genomics of the fungal order Sordariales.</title>
        <authorList>
            <consortium name="Lawrence Berkeley National Laboratory"/>
            <person name="Hensen N."/>
            <person name="Bonometti L."/>
            <person name="Westerberg I."/>
            <person name="Brannstrom I.O."/>
            <person name="Guillou S."/>
            <person name="Cros-Aarteil S."/>
            <person name="Calhoun S."/>
            <person name="Haridas S."/>
            <person name="Kuo A."/>
            <person name="Mondo S."/>
            <person name="Pangilinan J."/>
            <person name="Riley R."/>
            <person name="LaButti K."/>
            <person name="Andreopoulos B."/>
            <person name="Lipzen A."/>
            <person name="Chen C."/>
            <person name="Yanf M."/>
            <person name="Daum C."/>
            <person name="Ng V."/>
            <person name="Clum A."/>
            <person name="Steindorff A."/>
            <person name="Ohm R."/>
            <person name="Martin F."/>
            <person name="Silar P."/>
            <person name="Natvig D."/>
            <person name="Lalanne C."/>
            <person name="Gautier V."/>
            <person name="Ament-velasquez S.L."/>
            <person name="Kruys A."/>
            <person name="Hutchinson M.I."/>
            <person name="Powell A.J."/>
            <person name="Barry K."/>
            <person name="Miller A.N."/>
            <person name="Grigoriev I.V."/>
            <person name="Debuchy R."/>
            <person name="Gladieux P."/>
            <person name="Thoren M.H."/>
            <person name="Johannesson H."/>
        </authorList>
    </citation>
    <scope>NUCLEOTIDE SEQUENCE</scope>
    <source>
        <strain evidence="6">SMH3187-1</strain>
    </source>
</reference>
<keyword evidence="3" id="KW-0732">Signal</keyword>
<dbReference type="SUPFAM" id="SSF53474">
    <property type="entry name" value="alpha/beta-Hydrolases"/>
    <property type="match status" value="1"/>
</dbReference>
<dbReference type="EMBL" id="JAUKUD010000003">
    <property type="protein sequence ID" value="KAK0750069.1"/>
    <property type="molecule type" value="Genomic_DNA"/>
</dbReference>
<feature type="signal peptide" evidence="3">
    <location>
        <begin position="1"/>
        <end position="23"/>
    </location>
</feature>
<evidence type="ECO:0000256" key="2">
    <source>
        <dbReference type="ARBA" id="ARBA00022801"/>
    </source>
</evidence>
<dbReference type="InterPro" id="IPR050309">
    <property type="entry name" value="Type-B_Carboxylest/Lipase"/>
</dbReference>
<evidence type="ECO:0000259" key="5">
    <source>
        <dbReference type="Pfam" id="PF00135"/>
    </source>
</evidence>
<accession>A0AA40F2X4</accession>
<feature type="compositionally biased region" description="Pro residues" evidence="4">
    <location>
        <begin position="115"/>
        <end position="131"/>
    </location>
</feature>
<comment type="similarity">
    <text evidence="1 3">Belongs to the type-B carboxylesterase/lipase family.</text>
</comment>
<dbReference type="PANTHER" id="PTHR11559">
    <property type="entry name" value="CARBOXYLESTERASE"/>
    <property type="match status" value="1"/>
</dbReference>
<evidence type="ECO:0000313" key="7">
    <source>
        <dbReference type="Proteomes" id="UP001172155"/>
    </source>
</evidence>
<dbReference type="Pfam" id="PF00135">
    <property type="entry name" value="COesterase"/>
    <property type="match status" value="1"/>
</dbReference>
<proteinExistence type="inferred from homology"/>
<feature type="domain" description="Carboxylesterase type B" evidence="5">
    <location>
        <begin position="49"/>
        <end position="551"/>
    </location>
</feature>